<dbReference type="EMBL" id="JACPRF010000140">
    <property type="protein sequence ID" value="MBI2876142.1"/>
    <property type="molecule type" value="Genomic_DNA"/>
</dbReference>
<organism evidence="2 3">
    <name type="scientific">Tectimicrobiota bacterium</name>
    <dbReference type="NCBI Taxonomy" id="2528274"/>
    <lineage>
        <taxon>Bacteria</taxon>
        <taxon>Pseudomonadati</taxon>
        <taxon>Nitrospinota/Tectimicrobiota group</taxon>
        <taxon>Candidatus Tectimicrobiota</taxon>
    </lineage>
</organism>
<dbReference type="Gene3D" id="3.50.50.60">
    <property type="entry name" value="FAD/NAD(P)-binding domain"/>
    <property type="match status" value="1"/>
</dbReference>
<reference evidence="2" key="1">
    <citation type="submission" date="2020-07" db="EMBL/GenBank/DDBJ databases">
        <title>Huge and variable diversity of episymbiotic CPR bacteria and DPANN archaea in groundwater ecosystems.</title>
        <authorList>
            <person name="He C.Y."/>
            <person name="Keren R."/>
            <person name="Whittaker M."/>
            <person name="Farag I.F."/>
            <person name="Doudna J."/>
            <person name="Cate J.H.D."/>
            <person name="Banfield J.F."/>
        </authorList>
    </citation>
    <scope>NUCLEOTIDE SEQUENCE</scope>
    <source>
        <strain evidence="2">NC_groundwater_672_Ag_B-0.1um_62_36</strain>
    </source>
</reference>
<proteinExistence type="predicted"/>
<keyword evidence="1" id="KW-0812">Transmembrane</keyword>
<name>A0A932CNY6_UNCTE</name>
<gene>
    <name evidence="2" type="ORF">HYY20_04610</name>
</gene>
<evidence type="ECO:0000256" key="1">
    <source>
        <dbReference type="SAM" id="Phobius"/>
    </source>
</evidence>
<sequence>MRRGLVLRDGDRVAVVGGGPAGSFFAILLLQRARELGLSLDVVIFDRKDFRYAGPRGCNMCAGAVGNRLLVRLGELGMPLPPQVIRHDIQGYAFHTDGDFVDLRRDEHAHIYGVFRGGGPPGGEPSQHSGTSFDQHLLDYAQAQGARFVGKEVKAIELPQAEGERVRIRYGPLGEESYEAELGVGAFGVNSTLLERVGLDYLPPKTWHACQGELRLGAGYIQEQFRDMIHLFPVYAGGIDYIALTPKGDYLTASAIGRHVKRADLEQALAHSDIRHALPPQWKLSCHCHPKIPVSPARRPYADRFVIIGDASYSRYLKNGIESALYTALFAVEAALEEGISREAFRQSFDRSCRSQFVRDNVWGKLIFRLYRFVLTRRFFSRPHLELMKIEQREGDPRRKALSRIVWNVFSGEAPYREILRKGLHPRLHARLAYLSFQCLWADLHVSGQGSDPKAQDL</sequence>
<dbReference type="AlphaFoldDB" id="A0A932CNY6"/>
<protein>
    <recommendedName>
        <fullName evidence="4">NAD(P)/FAD-dependent oxidoreductase</fullName>
    </recommendedName>
</protein>
<dbReference type="InterPro" id="IPR050407">
    <property type="entry name" value="Geranylgeranyl_reductase"/>
</dbReference>
<accession>A0A932CNY6</accession>
<dbReference type="Proteomes" id="UP000769766">
    <property type="component" value="Unassembled WGS sequence"/>
</dbReference>
<keyword evidence="1" id="KW-0472">Membrane</keyword>
<keyword evidence="1" id="KW-1133">Transmembrane helix</keyword>
<dbReference type="InterPro" id="IPR036188">
    <property type="entry name" value="FAD/NAD-bd_sf"/>
</dbReference>
<evidence type="ECO:0008006" key="4">
    <source>
        <dbReference type="Google" id="ProtNLM"/>
    </source>
</evidence>
<comment type="caution">
    <text evidence="2">The sequence shown here is derived from an EMBL/GenBank/DDBJ whole genome shotgun (WGS) entry which is preliminary data.</text>
</comment>
<evidence type="ECO:0000313" key="2">
    <source>
        <dbReference type="EMBL" id="MBI2876142.1"/>
    </source>
</evidence>
<dbReference type="PANTHER" id="PTHR42685:SF22">
    <property type="entry name" value="CONDITIONED MEDIUM FACTOR RECEPTOR 1"/>
    <property type="match status" value="1"/>
</dbReference>
<dbReference type="PANTHER" id="PTHR42685">
    <property type="entry name" value="GERANYLGERANYL DIPHOSPHATE REDUCTASE"/>
    <property type="match status" value="1"/>
</dbReference>
<feature type="transmembrane region" description="Helical" evidence="1">
    <location>
        <begin position="12"/>
        <end position="30"/>
    </location>
</feature>
<dbReference type="SUPFAM" id="SSF51905">
    <property type="entry name" value="FAD/NAD(P)-binding domain"/>
    <property type="match status" value="1"/>
</dbReference>
<evidence type="ECO:0000313" key="3">
    <source>
        <dbReference type="Proteomes" id="UP000769766"/>
    </source>
</evidence>